<dbReference type="Proteomes" id="UP000675881">
    <property type="component" value="Chromosome 11"/>
</dbReference>
<gene>
    <name evidence="1" type="ORF">LSAA_3247</name>
</gene>
<dbReference type="AlphaFoldDB" id="A0A7R8CFL6"/>
<proteinExistence type="predicted"/>
<organism evidence="1 2">
    <name type="scientific">Lepeophtheirus salmonis</name>
    <name type="common">Salmon louse</name>
    <name type="synonym">Caligus salmonis</name>
    <dbReference type="NCBI Taxonomy" id="72036"/>
    <lineage>
        <taxon>Eukaryota</taxon>
        <taxon>Metazoa</taxon>
        <taxon>Ecdysozoa</taxon>
        <taxon>Arthropoda</taxon>
        <taxon>Crustacea</taxon>
        <taxon>Multicrustacea</taxon>
        <taxon>Hexanauplia</taxon>
        <taxon>Copepoda</taxon>
        <taxon>Siphonostomatoida</taxon>
        <taxon>Caligidae</taxon>
        <taxon>Lepeophtheirus</taxon>
    </lineage>
</organism>
<keyword evidence="2" id="KW-1185">Reference proteome</keyword>
<reference evidence="1" key="1">
    <citation type="submission" date="2021-02" db="EMBL/GenBank/DDBJ databases">
        <authorList>
            <person name="Bekaert M."/>
        </authorList>
    </citation>
    <scope>NUCLEOTIDE SEQUENCE</scope>
    <source>
        <strain evidence="1">IoA-00</strain>
    </source>
</reference>
<accession>A0A7R8CFL6</accession>
<name>A0A7R8CFL6_LEPSM</name>
<evidence type="ECO:0000313" key="1">
    <source>
        <dbReference type="EMBL" id="CAF2802014.1"/>
    </source>
</evidence>
<evidence type="ECO:0000313" key="2">
    <source>
        <dbReference type="Proteomes" id="UP000675881"/>
    </source>
</evidence>
<protein>
    <submittedName>
        <fullName evidence="1">(salmon louse) hypothetical protein</fullName>
    </submittedName>
</protein>
<sequence>MTEAEIWYGLWCVLHPHHACIHAVIYHSSGKKFYPSIYLIGLTSLIPRVLDSDDVNFKIQVLSIFTYGSIRHIRVLDERPHSADGFVDDFDIELLQEDLTSRLVGRV</sequence>
<dbReference type="EMBL" id="HG994590">
    <property type="protein sequence ID" value="CAF2802014.1"/>
    <property type="molecule type" value="Genomic_DNA"/>
</dbReference>